<proteinExistence type="predicted"/>
<sequence>MKKILFLILLNISAGATWLKDIPQAITQSNGMTINCFASGDQYVHRLHDRDNYTIVLNQDDGDFYYAEKYGEKLRPSPYKVGIVDPVNTELVPGLNVDNSIYSEKKEFYERNMSNRNGRDAPTSGNLIQLNIFIRFADDPNFPNNRAFYDVPFNSTTEPSIRDYYLEVSYGVLTVDTYHYPPSLFGENTSYVDEHNRGYYSPYSTTNPEGYETEDERTQREHTLLANAVIAIQNSVPEDLDIDLDDDGSVDAVSFSVYGNVDGWAELLWPHRWALYTQDVYINGAIVGDYSFELTESSYFTPGVLCHEFFHVLGAPDLYHYDGGGAPSAVGGWDVMESTANPPQYMSAFLKWKYGDWIPEIP</sequence>
<dbReference type="NCBIfam" id="TIGR03296">
    <property type="entry name" value="M6dom_TIGR03296"/>
    <property type="match status" value="1"/>
</dbReference>
<dbReference type="AlphaFoldDB" id="A0A382CU83"/>
<dbReference type="PANTHER" id="PTHR41775:SF1">
    <property type="entry name" value="PEPTIDASE M6-LIKE DOMAIN-CONTAINING PROTEIN"/>
    <property type="match status" value="1"/>
</dbReference>
<protein>
    <recommendedName>
        <fullName evidence="1">Peptidase M6-like domain-containing protein</fullName>
    </recommendedName>
</protein>
<dbReference type="Pfam" id="PF05547">
    <property type="entry name" value="Peptidase_M6"/>
    <property type="match status" value="1"/>
</dbReference>
<evidence type="ECO:0000259" key="1">
    <source>
        <dbReference type="Pfam" id="PF05547"/>
    </source>
</evidence>
<dbReference type="EMBL" id="UINC01036035">
    <property type="protein sequence ID" value="SVB29382.1"/>
    <property type="molecule type" value="Genomic_DNA"/>
</dbReference>
<dbReference type="InterPro" id="IPR008757">
    <property type="entry name" value="Peptidase_M6-like_domain"/>
</dbReference>
<dbReference type="GO" id="GO:0008233">
    <property type="term" value="F:peptidase activity"/>
    <property type="evidence" value="ECO:0007669"/>
    <property type="project" value="InterPro"/>
</dbReference>
<dbReference type="SUPFAM" id="SSF55486">
    <property type="entry name" value="Metalloproteases ('zincins'), catalytic domain"/>
    <property type="match status" value="1"/>
</dbReference>
<reference evidence="2" key="1">
    <citation type="submission" date="2018-05" db="EMBL/GenBank/DDBJ databases">
        <authorList>
            <person name="Lanie J.A."/>
            <person name="Ng W.-L."/>
            <person name="Kazmierczak K.M."/>
            <person name="Andrzejewski T.M."/>
            <person name="Davidsen T.M."/>
            <person name="Wayne K.J."/>
            <person name="Tettelin H."/>
            <person name="Glass J.I."/>
            <person name="Rusch D."/>
            <person name="Podicherti R."/>
            <person name="Tsui H.-C.T."/>
            <person name="Winkler M.E."/>
        </authorList>
    </citation>
    <scope>NUCLEOTIDE SEQUENCE</scope>
</reference>
<feature type="non-terminal residue" evidence="2">
    <location>
        <position position="362"/>
    </location>
</feature>
<evidence type="ECO:0000313" key="2">
    <source>
        <dbReference type="EMBL" id="SVB29382.1"/>
    </source>
</evidence>
<feature type="domain" description="Peptidase M6-like" evidence="1">
    <location>
        <begin position="267"/>
        <end position="339"/>
    </location>
</feature>
<dbReference type="GO" id="GO:0006508">
    <property type="term" value="P:proteolysis"/>
    <property type="evidence" value="ECO:0007669"/>
    <property type="project" value="InterPro"/>
</dbReference>
<name>A0A382CU83_9ZZZZ</name>
<organism evidence="2">
    <name type="scientific">marine metagenome</name>
    <dbReference type="NCBI Taxonomy" id="408172"/>
    <lineage>
        <taxon>unclassified sequences</taxon>
        <taxon>metagenomes</taxon>
        <taxon>ecological metagenomes</taxon>
    </lineage>
</organism>
<gene>
    <name evidence="2" type="ORF">METZ01_LOCUS182236</name>
</gene>
<accession>A0A382CU83</accession>
<dbReference type="PANTHER" id="PTHR41775">
    <property type="entry name" value="SECRETED PROTEIN-RELATED"/>
    <property type="match status" value="1"/>
</dbReference>